<name>A0A2Z7BU00_9LAMI</name>
<dbReference type="AlphaFoldDB" id="A0A2Z7BU00"/>
<organism evidence="1 2">
    <name type="scientific">Dorcoceras hygrometricum</name>
    <dbReference type="NCBI Taxonomy" id="472368"/>
    <lineage>
        <taxon>Eukaryota</taxon>
        <taxon>Viridiplantae</taxon>
        <taxon>Streptophyta</taxon>
        <taxon>Embryophyta</taxon>
        <taxon>Tracheophyta</taxon>
        <taxon>Spermatophyta</taxon>
        <taxon>Magnoliopsida</taxon>
        <taxon>eudicotyledons</taxon>
        <taxon>Gunneridae</taxon>
        <taxon>Pentapetalae</taxon>
        <taxon>asterids</taxon>
        <taxon>lamiids</taxon>
        <taxon>Lamiales</taxon>
        <taxon>Gesneriaceae</taxon>
        <taxon>Didymocarpoideae</taxon>
        <taxon>Trichosporeae</taxon>
        <taxon>Loxocarpinae</taxon>
        <taxon>Dorcoceras</taxon>
    </lineage>
</organism>
<dbReference type="Proteomes" id="UP000250235">
    <property type="component" value="Unassembled WGS sequence"/>
</dbReference>
<reference evidence="1 2" key="1">
    <citation type="journal article" date="2015" name="Proc. Natl. Acad. Sci. U.S.A.">
        <title>The resurrection genome of Boea hygrometrica: A blueprint for survival of dehydration.</title>
        <authorList>
            <person name="Xiao L."/>
            <person name="Yang G."/>
            <person name="Zhang L."/>
            <person name="Yang X."/>
            <person name="Zhao S."/>
            <person name="Ji Z."/>
            <person name="Zhou Q."/>
            <person name="Hu M."/>
            <person name="Wang Y."/>
            <person name="Chen M."/>
            <person name="Xu Y."/>
            <person name="Jin H."/>
            <person name="Xiao X."/>
            <person name="Hu G."/>
            <person name="Bao F."/>
            <person name="Hu Y."/>
            <person name="Wan P."/>
            <person name="Li L."/>
            <person name="Deng X."/>
            <person name="Kuang T."/>
            <person name="Xiang C."/>
            <person name="Zhu J.K."/>
            <person name="Oliver M.J."/>
            <person name="He Y."/>
        </authorList>
    </citation>
    <scope>NUCLEOTIDE SEQUENCE [LARGE SCALE GENOMIC DNA]</scope>
    <source>
        <strain evidence="2">cv. XS01</strain>
    </source>
</reference>
<accession>A0A2Z7BU00</accession>
<evidence type="ECO:0000313" key="1">
    <source>
        <dbReference type="EMBL" id="KZV35700.1"/>
    </source>
</evidence>
<dbReference type="EMBL" id="KV004273">
    <property type="protein sequence ID" value="KZV35700.1"/>
    <property type="molecule type" value="Genomic_DNA"/>
</dbReference>
<protein>
    <submittedName>
        <fullName evidence="1">Uncharacterized protein</fullName>
    </submittedName>
</protein>
<proteinExistence type="predicted"/>
<gene>
    <name evidence="1" type="ORF">F511_43901</name>
</gene>
<keyword evidence="2" id="KW-1185">Reference proteome</keyword>
<sequence length="157" mass="17147">MHKLNNHLSHASFAAHGAGCANQWRNVCLVGRQPIAQPCEEEQHSSATIRPPPHNTCVQDLVIGRRSLAQRVAHTSSNWSASGCASLHEAAATIGATVHEPAANSRPPCAASAHALRAISRVEGRRHARRRHGRFATFRSEKLRFDTICIEGSEPWL</sequence>
<evidence type="ECO:0000313" key="2">
    <source>
        <dbReference type="Proteomes" id="UP000250235"/>
    </source>
</evidence>